<sequence length="515" mass="56737">MKMLSRNPVVTTLILLLPLVSFLLLLGGAPLFDVDEGAFSEATREMFARGDFLSTYLNGEHRFDKPILVYWFQALGYLIFGATEWAFRLPSAIAALIWSYATWYFARQRFGPDTALAALAVAATAIGPFAIGRAATADALLNMLLALALFDAWRHLESGQRAPLLRSYVWIGLGVLTKGPIALIVPGTVTLLYCASRGEWKRWARSVFDPAGWAILAVLALPWYIYALFTHGQNFIDGFILKHNVERFTGTLEGHTGSLFYYIFAVPLLLLPWTSPLIASLRNIRADAGTGVRRFLWIWAGFVVVFFSLSGTKLPHYVLYGSTPLFLLIAAHRDSLRRGWLHFTPVTLLLALFVALPLVFDLLSASSAGNAYYRAQLADALTRADATYYVVTLGCLLLWLALAWRLPAGIWSKMMIGGGLQVLALTTVVVPWVGSVLQGPVKEAAAFVRERPEPVVAWRLDVPSLSVYREAVTPSRAPAAGELAVTRIDRVPETGYETLFLKGGVAVVRQQAAEE</sequence>
<evidence type="ECO:0000313" key="10">
    <source>
        <dbReference type="EMBL" id="AWI81260.1"/>
    </source>
</evidence>
<dbReference type="Pfam" id="PF13231">
    <property type="entry name" value="PMT_2"/>
    <property type="match status" value="1"/>
</dbReference>
<dbReference type="GO" id="GO:0016763">
    <property type="term" value="F:pentosyltransferase activity"/>
    <property type="evidence" value="ECO:0007669"/>
    <property type="project" value="TreeGrafter"/>
</dbReference>
<feature type="transmembrane region" description="Helical" evidence="8">
    <location>
        <begin position="207"/>
        <end position="226"/>
    </location>
</feature>
<keyword evidence="4 10" id="KW-0808">Transferase</keyword>
<gene>
    <name evidence="10" type="ORF">CEW87_18950</name>
</gene>
<keyword evidence="6 8" id="KW-1133">Transmembrane helix</keyword>
<evidence type="ECO:0000256" key="5">
    <source>
        <dbReference type="ARBA" id="ARBA00022692"/>
    </source>
</evidence>
<dbReference type="InterPro" id="IPR050297">
    <property type="entry name" value="LipidA_mod_glycosyltrf_83"/>
</dbReference>
<dbReference type="PANTHER" id="PTHR33908:SF3">
    <property type="entry name" value="UNDECAPRENYL PHOSPHATE-ALPHA-4-AMINO-4-DEOXY-L-ARABINOSE ARABINOSYL TRANSFERASE"/>
    <property type="match status" value="1"/>
</dbReference>
<dbReference type="OrthoDB" id="9775035at2"/>
<feature type="transmembrane region" description="Helical" evidence="8">
    <location>
        <begin position="291"/>
        <end position="308"/>
    </location>
</feature>
<evidence type="ECO:0000256" key="1">
    <source>
        <dbReference type="ARBA" id="ARBA00004651"/>
    </source>
</evidence>
<dbReference type="Proteomes" id="UP000244902">
    <property type="component" value="Chromosome"/>
</dbReference>
<dbReference type="InterPro" id="IPR038731">
    <property type="entry name" value="RgtA/B/C-like"/>
</dbReference>
<keyword evidence="2" id="KW-1003">Cell membrane</keyword>
<dbReference type="GO" id="GO:0005886">
    <property type="term" value="C:plasma membrane"/>
    <property type="evidence" value="ECO:0007669"/>
    <property type="project" value="UniProtKB-SubCell"/>
</dbReference>
<evidence type="ECO:0000256" key="8">
    <source>
        <dbReference type="SAM" id="Phobius"/>
    </source>
</evidence>
<feature type="transmembrane region" description="Helical" evidence="8">
    <location>
        <begin position="386"/>
        <end position="404"/>
    </location>
</feature>
<keyword evidence="7 8" id="KW-0472">Membrane</keyword>
<evidence type="ECO:0000256" key="6">
    <source>
        <dbReference type="ARBA" id="ARBA00022989"/>
    </source>
</evidence>
<feature type="transmembrane region" description="Helical" evidence="8">
    <location>
        <begin position="117"/>
        <end position="150"/>
    </location>
</feature>
<feature type="transmembrane region" description="Helical" evidence="8">
    <location>
        <begin position="343"/>
        <end position="366"/>
    </location>
</feature>
<evidence type="ECO:0000313" key="11">
    <source>
        <dbReference type="Proteomes" id="UP000244902"/>
    </source>
</evidence>
<dbReference type="GO" id="GO:0009103">
    <property type="term" value="P:lipopolysaccharide biosynthetic process"/>
    <property type="evidence" value="ECO:0007669"/>
    <property type="project" value="UniProtKB-ARBA"/>
</dbReference>
<evidence type="ECO:0000256" key="4">
    <source>
        <dbReference type="ARBA" id="ARBA00022679"/>
    </source>
</evidence>
<dbReference type="PANTHER" id="PTHR33908">
    <property type="entry name" value="MANNOSYLTRANSFERASE YKCB-RELATED"/>
    <property type="match status" value="1"/>
</dbReference>
<protein>
    <submittedName>
        <fullName evidence="10">Glycosyltransferase</fullName>
    </submittedName>
</protein>
<feature type="domain" description="Glycosyltransferase RgtA/B/C/D-like" evidence="9">
    <location>
        <begin position="64"/>
        <end position="226"/>
    </location>
</feature>
<accession>A0A2U8H6R7</accession>
<keyword evidence="5 8" id="KW-0812">Transmembrane</keyword>
<name>A0A2U8H6R7_9RHOO</name>
<evidence type="ECO:0000256" key="3">
    <source>
        <dbReference type="ARBA" id="ARBA00022676"/>
    </source>
</evidence>
<feature type="transmembrane region" description="Helical" evidence="8">
    <location>
        <begin position="170"/>
        <end position="195"/>
    </location>
</feature>
<proteinExistence type="predicted"/>
<evidence type="ECO:0000256" key="7">
    <source>
        <dbReference type="ARBA" id="ARBA00023136"/>
    </source>
</evidence>
<dbReference type="GO" id="GO:0010041">
    <property type="term" value="P:response to iron(III) ion"/>
    <property type="evidence" value="ECO:0007669"/>
    <property type="project" value="TreeGrafter"/>
</dbReference>
<reference evidence="10 11" key="1">
    <citation type="submission" date="2017-06" db="EMBL/GenBank/DDBJ databases">
        <title>Azoarcus sp. TSNA42 complete genome sequence.</title>
        <authorList>
            <person name="Woo J.-H."/>
            <person name="Kim H.-S."/>
        </authorList>
    </citation>
    <scope>NUCLEOTIDE SEQUENCE [LARGE SCALE GENOMIC DNA]</scope>
    <source>
        <strain evidence="10 11">TSNA42</strain>
    </source>
</reference>
<dbReference type="RefSeq" id="WP_108975513.1">
    <property type="nucleotide sequence ID" value="NZ_CP022188.1"/>
</dbReference>
<dbReference type="AlphaFoldDB" id="A0A2U8H6R7"/>
<feature type="transmembrane region" description="Helical" evidence="8">
    <location>
        <begin position="416"/>
        <end position="434"/>
    </location>
</feature>
<evidence type="ECO:0000259" key="9">
    <source>
        <dbReference type="Pfam" id="PF13231"/>
    </source>
</evidence>
<comment type="subcellular location">
    <subcellularLocation>
        <location evidence="1">Cell membrane</location>
        <topology evidence="1">Multi-pass membrane protein</topology>
    </subcellularLocation>
</comment>
<dbReference type="EMBL" id="CP022188">
    <property type="protein sequence ID" value="AWI81260.1"/>
    <property type="molecule type" value="Genomic_DNA"/>
</dbReference>
<feature type="transmembrane region" description="Helical" evidence="8">
    <location>
        <begin position="259"/>
        <end position="279"/>
    </location>
</feature>
<evidence type="ECO:0000256" key="2">
    <source>
        <dbReference type="ARBA" id="ARBA00022475"/>
    </source>
</evidence>
<keyword evidence="3" id="KW-0328">Glycosyltransferase</keyword>
<organism evidence="10 11">
    <name type="scientific">Parazoarcus communis</name>
    <dbReference type="NCBI Taxonomy" id="41977"/>
    <lineage>
        <taxon>Bacteria</taxon>
        <taxon>Pseudomonadati</taxon>
        <taxon>Pseudomonadota</taxon>
        <taxon>Betaproteobacteria</taxon>
        <taxon>Rhodocyclales</taxon>
        <taxon>Zoogloeaceae</taxon>
        <taxon>Parazoarcus</taxon>
    </lineage>
</organism>